<accession>A0A4S2H031</accession>
<dbReference type="EMBL" id="SRXW01000003">
    <property type="protein sequence ID" value="TGY88608.1"/>
    <property type="molecule type" value="Genomic_DNA"/>
</dbReference>
<reference evidence="2 3" key="1">
    <citation type="journal article" date="2017" name="Int. J. Syst. Evol. Microbiol.">
        <title>Marinicauda algicola sp. nov., isolated from a marine red alga Rhodosorus marinus.</title>
        <authorList>
            <person name="Jeong S.E."/>
            <person name="Jeon S.H."/>
            <person name="Chun B.H."/>
            <person name="Kim D.W."/>
            <person name="Jeon C.O."/>
        </authorList>
    </citation>
    <scope>NUCLEOTIDE SEQUENCE [LARGE SCALE GENOMIC DNA]</scope>
    <source>
        <strain evidence="2 3">JCM 31718</strain>
    </source>
</reference>
<dbReference type="SUPFAM" id="SSF56601">
    <property type="entry name" value="beta-lactamase/transpeptidase-like"/>
    <property type="match status" value="1"/>
</dbReference>
<gene>
    <name evidence="2" type="ORF">E5163_12410</name>
</gene>
<keyword evidence="3" id="KW-1185">Reference proteome</keyword>
<dbReference type="InterPro" id="IPR001466">
    <property type="entry name" value="Beta-lactam-related"/>
</dbReference>
<dbReference type="PROSITE" id="PS51257">
    <property type="entry name" value="PROKAR_LIPOPROTEIN"/>
    <property type="match status" value="1"/>
</dbReference>
<evidence type="ECO:0000259" key="1">
    <source>
        <dbReference type="Pfam" id="PF00144"/>
    </source>
</evidence>
<dbReference type="OrthoDB" id="5377981at2"/>
<dbReference type="Pfam" id="PF00144">
    <property type="entry name" value="Beta-lactamase"/>
    <property type="match status" value="1"/>
</dbReference>
<feature type="domain" description="Beta-lactamase-related" evidence="1">
    <location>
        <begin position="52"/>
        <end position="350"/>
    </location>
</feature>
<comment type="caution">
    <text evidence="2">The sequence shown here is derived from an EMBL/GenBank/DDBJ whole genome shotgun (WGS) entry which is preliminary data.</text>
</comment>
<proteinExistence type="predicted"/>
<evidence type="ECO:0000313" key="2">
    <source>
        <dbReference type="EMBL" id="TGY88608.1"/>
    </source>
</evidence>
<dbReference type="InterPro" id="IPR050789">
    <property type="entry name" value="Diverse_Enzym_Activities"/>
</dbReference>
<dbReference type="InterPro" id="IPR012338">
    <property type="entry name" value="Beta-lactam/transpept-like"/>
</dbReference>
<dbReference type="Proteomes" id="UP000308054">
    <property type="component" value="Unassembled WGS sequence"/>
</dbReference>
<sequence>MRIIGAIACLCLTAACAESEPARSSTAPSSRVCPTLTVSLDADLRAHIDPILEAKAEEGFAGQVAVLDGDQIIYLGAAGHADLASEIPVTHETHFQVSSITKYLTAVLILKASEEGLIDLGDPAGTSIGDVEAIPQTYAQILAHTAGYASSYIAENYDDNALALSGILDANPEAASRAGEFRYSNDGYDLLGILVERIYRTSYEGAAQLEVLDPACVDAGFWGQVDHSDPTAFARALIEPPPALLRRNYGMLGASGLLISAQGLLQLQHAIESEAVLGATHGELIEPRAELSIGRATYGGFLVERPGLGRALSLRGYMDWGDNAYLMDYLECDLTLAIVTSRGPREDSGKSPFRDQLLEPIEAELAPFCESPA</sequence>
<dbReference type="PANTHER" id="PTHR43283">
    <property type="entry name" value="BETA-LACTAMASE-RELATED"/>
    <property type="match status" value="1"/>
</dbReference>
<dbReference type="RefSeq" id="WP_135996454.1">
    <property type="nucleotide sequence ID" value="NZ_CP071057.1"/>
</dbReference>
<name>A0A4S2H031_9PROT</name>
<dbReference type="GO" id="GO:0016787">
    <property type="term" value="F:hydrolase activity"/>
    <property type="evidence" value="ECO:0007669"/>
    <property type="project" value="UniProtKB-KW"/>
</dbReference>
<organism evidence="2 3">
    <name type="scientific">Marinicauda algicola</name>
    <dbReference type="NCBI Taxonomy" id="2029849"/>
    <lineage>
        <taxon>Bacteria</taxon>
        <taxon>Pseudomonadati</taxon>
        <taxon>Pseudomonadota</taxon>
        <taxon>Alphaproteobacteria</taxon>
        <taxon>Maricaulales</taxon>
        <taxon>Maricaulaceae</taxon>
        <taxon>Marinicauda</taxon>
    </lineage>
</organism>
<dbReference type="Gene3D" id="3.40.710.10">
    <property type="entry name" value="DD-peptidase/beta-lactamase superfamily"/>
    <property type="match status" value="1"/>
</dbReference>
<keyword evidence="2" id="KW-0378">Hydrolase</keyword>
<dbReference type="AlphaFoldDB" id="A0A4S2H031"/>
<protein>
    <submittedName>
        <fullName evidence="2">Class C beta-lactamase-related serine hydrolase</fullName>
    </submittedName>
</protein>
<evidence type="ECO:0000313" key="3">
    <source>
        <dbReference type="Proteomes" id="UP000308054"/>
    </source>
</evidence>